<reference evidence="3" key="1">
    <citation type="submission" date="2016-05" db="EMBL/GenBank/DDBJ databases">
        <title>Draft genome of Corynebacterium afermentans subsp. afermentans LCDC 88199T.</title>
        <authorList>
            <person name="Bernier A.-M."/>
            <person name="Bernard K."/>
        </authorList>
    </citation>
    <scope>NUCLEOTIDE SEQUENCE [LARGE SCALE GENOMIC DNA]</scope>
    <source>
        <strain evidence="3">NML01-0328</strain>
    </source>
</reference>
<dbReference type="SMART" id="SM00530">
    <property type="entry name" value="HTH_XRE"/>
    <property type="match status" value="1"/>
</dbReference>
<evidence type="ECO:0000313" key="3">
    <source>
        <dbReference type="Proteomes" id="UP000078003"/>
    </source>
</evidence>
<dbReference type="EMBL" id="LXSF01000002">
    <property type="protein sequence ID" value="OAM17404.1"/>
    <property type="molecule type" value="Genomic_DNA"/>
</dbReference>
<dbReference type="Gene3D" id="1.10.260.40">
    <property type="entry name" value="lambda repressor-like DNA-binding domains"/>
    <property type="match status" value="1"/>
</dbReference>
<proteinExistence type="predicted"/>
<gene>
    <name evidence="2" type="ORF">A7P85_03415</name>
</gene>
<comment type="caution">
    <text evidence="2">The sequence shown here is derived from an EMBL/GenBank/DDBJ whole genome shotgun (WGS) entry which is preliminary data.</text>
</comment>
<dbReference type="InterPro" id="IPR010982">
    <property type="entry name" value="Lambda_DNA-bd_dom_sf"/>
</dbReference>
<feature type="domain" description="HTH cro/C1-type" evidence="1">
    <location>
        <begin position="7"/>
        <end position="60"/>
    </location>
</feature>
<dbReference type="Proteomes" id="UP000078003">
    <property type="component" value="Unassembled WGS sequence"/>
</dbReference>
<dbReference type="RefSeq" id="WP_064104180.1">
    <property type="nucleotide sequence ID" value="NZ_LXSF01000002.1"/>
</dbReference>
<protein>
    <recommendedName>
        <fullName evidence="1">HTH cro/C1-type domain-containing protein</fullName>
    </recommendedName>
</protein>
<dbReference type="AlphaFoldDB" id="A0A1A9RG42"/>
<evidence type="ECO:0000259" key="1">
    <source>
        <dbReference type="PROSITE" id="PS50943"/>
    </source>
</evidence>
<name>A0A1A9RG42_EIKCO</name>
<evidence type="ECO:0000313" key="2">
    <source>
        <dbReference type="EMBL" id="OAM17404.1"/>
    </source>
</evidence>
<accession>A0A1A9RG42</accession>
<dbReference type="CDD" id="cd00093">
    <property type="entry name" value="HTH_XRE"/>
    <property type="match status" value="1"/>
</dbReference>
<dbReference type="SUPFAM" id="SSF47413">
    <property type="entry name" value="lambda repressor-like DNA-binding domains"/>
    <property type="match status" value="1"/>
</dbReference>
<sequence length="126" mass="13916">MSIGQRLREEREKIGLNQTAMGAVGGVRKQAQLKYENNESYPNAEYLAAVAKIGVDIQYVVLGIRSAQAINDEEQHLLAAFRAASPQIRQFMLQGIQPMQTFVAGNVGQQIQAGDHAEINFKKTTK</sequence>
<organism evidence="2 3">
    <name type="scientific">Eikenella corrodens</name>
    <dbReference type="NCBI Taxonomy" id="539"/>
    <lineage>
        <taxon>Bacteria</taxon>
        <taxon>Pseudomonadati</taxon>
        <taxon>Pseudomonadota</taxon>
        <taxon>Betaproteobacteria</taxon>
        <taxon>Neisseriales</taxon>
        <taxon>Neisseriaceae</taxon>
        <taxon>Eikenella</taxon>
    </lineage>
</organism>
<dbReference type="Pfam" id="PF01381">
    <property type="entry name" value="HTH_3"/>
    <property type="match status" value="1"/>
</dbReference>
<dbReference type="PROSITE" id="PS50943">
    <property type="entry name" value="HTH_CROC1"/>
    <property type="match status" value="1"/>
</dbReference>
<dbReference type="InterPro" id="IPR001387">
    <property type="entry name" value="Cro/C1-type_HTH"/>
</dbReference>
<dbReference type="GO" id="GO:0003677">
    <property type="term" value="F:DNA binding"/>
    <property type="evidence" value="ECO:0007669"/>
    <property type="project" value="InterPro"/>
</dbReference>